<evidence type="ECO:0000256" key="5">
    <source>
        <dbReference type="ARBA" id="ARBA00023244"/>
    </source>
</evidence>
<proteinExistence type="inferred from homology"/>
<keyword evidence="5 9" id="KW-0627">Porphyrin biosynthesis</keyword>
<comment type="similarity">
    <text evidence="2 9">Belongs to the uroporphyrinogen-III synthase family.</text>
</comment>
<evidence type="ECO:0000256" key="2">
    <source>
        <dbReference type="ARBA" id="ARBA00008133"/>
    </source>
</evidence>
<dbReference type="eggNOG" id="COG1587">
    <property type="taxonomic scope" value="Bacteria"/>
</dbReference>
<dbReference type="AlphaFoldDB" id="B3EPJ9"/>
<evidence type="ECO:0000256" key="4">
    <source>
        <dbReference type="ARBA" id="ARBA00023239"/>
    </source>
</evidence>
<dbReference type="SUPFAM" id="SSF69618">
    <property type="entry name" value="HemD-like"/>
    <property type="match status" value="1"/>
</dbReference>
<dbReference type="PANTHER" id="PTHR38042:SF1">
    <property type="entry name" value="UROPORPHYRINOGEN-III SYNTHASE, CHLOROPLASTIC"/>
    <property type="match status" value="1"/>
</dbReference>
<evidence type="ECO:0000256" key="7">
    <source>
        <dbReference type="ARBA" id="ARBA00040167"/>
    </source>
</evidence>
<dbReference type="InterPro" id="IPR003754">
    <property type="entry name" value="4pyrrol_synth_uPrphyn_synth"/>
</dbReference>
<dbReference type="InterPro" id="IPR036108">
    <property type="entry name" value="4pyrrol_syn_uPrphyn_synt_sf"/>
</dbReference>
<dbReference type="CDD" id="cd06578">
    <property type="entry name" value="HemD"/>
    <property type="match status" value="1"/>
</dbReference>
<feature type="domain" description="Tetrapyrrole biosynthesis uroporphyrinogen III synthase" evidence="10">
    <location>
        <begin position="16"/>
        <end position="234"/>
    </location>
</feature>
<dbReference type="UniPathway" id="UPA00251">
    <property type="reaction ID" value="UER00320"/>
</dbReference>
<comment type="function">
    <text evidence="6 9">Catalyzes cyclization of the linear tetrapyrrole, hydroxymethylbilane, to the macrocyclic uroporphyrinogen III.</text>
</comment>
<dbReference type="PANTHER" id="PTHR38042">
    <property type="entry name" value="UROPORPHYRINOGEN-III SYNTHASE, CHLOROPLASTIC"/>
    <property type="match status" value="1"/>
</dbReference>
<comment type="pathway">
    <text evidence="1 9">Porphyrin-containing compound metabolism; protoporphyrin-IX biosynthesis; coproporphyrinogen-III from 5-aminolevulinate: step 3/4.</text>
</comment>
<dbReference type="EMBL" id="CP001101">
    <property type="protein sequence ID" value="ACE03877.1"/>
    <property type="molecule type" value="Genomic_DNA"/>
</dbReference>
<reference evidence="11" key="1">
    <citation type="submission" date="2008-06" db="EMBL/GenBank/DDBJ databases">
        <title>Complete sequence of Chlorobium phaeobacteroides BS1.</title>
        <authorList>
            <consortium name="US DOE Joint Genome Institute"/>
            <person name="Lucas S."/>
            <person name="Copeland A."/>
            <person name="Lapidus A."/>
            <person name="Glavina del Rio T."/>
            <person name="Dalin E."/>
            <person name="Tice H."/>
            <person name="Bruce D."/>
            <person name="Goodwin L."/>
            <person name="Pitluck S."/>
            <person name="Schmutz J."/>
            <person name="Larimer F."/>
            <person name="Land M."/>
            <person name="Hauser L."/>
            <person name="Kyrpides N."/>
            <person name="Ovchinnikova G."/>
            <person name="Li T."/>
            <person name="Liu Z."/>
            <person name="Zhao F."/>
            <person name="Overmann J."/>
            <person name="Bryant D.A."/>
            <person name="Richardson P."/>
        </authorList>
    </citation>
    <scope>NUCLEOTIDE SEQUENCE [LARGE SCALE GENOMIC DNA]</scope>
    <source>
        <strain evidence="11">BS1</strain>
    </source>
</reference>
<protein>
    <recommendedName>
        <fullName evidence="7 9">Uroporphyrinogen-III synthase</fullName>
        <ecNumber evidence="3 9">4.2.1.75</ecNumber>
    </recommendedName>
</protein>
<keyword evidence="4 9" id="KW-0456">Lyase</keyword>
<comment type="catalytic activity">
    <reaction evidence="8 9">
        <text>hydroxymethylbilane = uroporphyrinogen III + H2O</text>
        <dbReference type="Rhea" id="RHEA:18965"/>
        <dbReference type="ChEBI" id="CHEBI:15377"/>
        <dbReference type="ChEBI" id="CHEBI:57308"/>
        <dbReference type="ChEBI" id="CHEBI:57845"/>
        <dbReference type="EC" id="4.2.1.75"/>
    </reaction>
</comment>
<dbReference type="Pfam" id="PF02602">
    <property type="entry name" value="HEM4"/>
    <property type="match status" value="1"/>
</dbReference>
<evidence type="ECO:0000256" key="1">
    <source>
        <dbReference type="ARBA" id="ARBA00004772"/>
    </source>
</evidence>
<dbReference type="GO" id="GO:0006782">
    <property type="term" value="P:protoporphyrinogen IX biosynthetic process"/>
    <property type="evidence" value="ECO:0007669"/>
    <property type="project" value="UniProtKB-UniRule"/>
</dbReference>
<evidence type="ECO:0000256" key="3">
    <source>
        <dbReference type="ARBA" id="ARBA00013109"/>
    </source>
</evidence>
<evidence type="ECO:0000256" key="8">
    <source>
        <dbReference type="ARBA" id="ARBA00048617"/>
    </source>
</evidence>
<evidence type="ECO:0000259" key="10">
    <source>
        <dbReference type="Pfam" id="PF02602"/>
    </source>
</evidence>
<evidence type="ECO:0000256" key="6">
    <source>
        <dbReference type="ARBA" id="ARBA00037589"/>
    </source>
</evidence>
<sequence length="249" mass="26998">MKSVLVTRPKHQAGSFVQELKKYNLGSVVFPTIEIRPASGWQIPDISSYSGAFFTSPNSVRYFLERLRTEAPDELRKLTSTRVFAVGKTTAGDLAEYGIETEPIPKVADAVNLMQEISPEEIQGKSFLFLRGNLSLGIIPAAIAERGGRCDSIIVYENHPPDLEATEKVKKMVGEGKISCLSFTSPSTAQNYFKAVGSKKIPSGVLVAAIGKTTATALEKLGVSVDIVPEYYDGPHFAKAIAEALQKNC</sequence>
<evidence type="ECO:0000313" key="11">
    <source>
        <dbReference type="EMBL" id="ACE03877.1"/>
    </source>
</evidence>
<dbReference type="EC" id="4.2.1.75" evidence="3 9"/>
<dbReference type="OrthoDB" id="9815856at2"/>
<gene>
    <name evidence="11" type="ordered locus">Cphamn1_0932</name>
</gene>
<dbReference type="GO" id="GO:0004852">
    <property type="term" value="F:uroporphyrinogen-III synthase activity"/>
    <property type="evidence" value="ECO:0007669"/>
    <property type="project" value="UniProtKB-UniRule"/>
</dbReference>
<evidence type="ECO:0000256" key="9">
    <source>
        <dbReference type="RuleBase" id="RU366031"/>
    </source>
</evidence>
<organism evidence="11">
    <name type="scientific">Chlorobium phaeobacteroides (strain BS1)</name>
    <dbReference type="NCBI Taxonomy" id="331678"/>
    <lineage>
        <taxon>Bacteria</taxon>
        <taxon>Pseudomonadati</taxon>
        <taxon>Chlorobiota</taxon>
        <taxon>Chlorobiia</taxon>
        <taxon>Chlorobiales</taxon>
        <taxon>Chlorobiaceae</taxon>
        <taxon>Chlorobium/Pelodictyon group</taxon>
        <taxon>Chlorobium</taxon>
    </lineage>
</organism>
<dbReference type="HOGENOM" id="CLU_011276_9_5_10"/>
<dbReference type="InterPro" id="IPR039793">
    <property type="entry name" value="UROS/Hem4"/>
</dbReference>
<dbReference type="Gene3D" id="3.40.50.10090">
    <property type="match status" value="2"/>
</dbReference>
<dbReference type="KEGG" id="cpb:Cphamn1_0932"/>
<dbReference type="GO" id="GO:0006780">
    <property type="term" value="P:uroporphyrinogen III biosynthetic process"/>
    <property type="evidence" value="ECO:0007669"/>
    <property type="project" value="UniProtKB-UniRule"/>
</dbReference>
<name>B3EPJ9_CHLPB</name>
<accession>B3EPJ9</accession>
<dbReference type="STRING" id="331678.Cphamn1_0932"/>